<dbReference type="Proteomes" id="UP001055072">
    <property type="component" value="Unassembled WGS sequence"/>
</dbReference>
<organism evidence="1 2">
    <name type="scientific">Irpex rosettiformis</name>
    <dbReference type="NCBI Taxonomy" id="378272"/>
    <lineage>
        <taxon>Eukaryota</taxon>
        <taxon>Fungi</taxon>
        <taxon>Dikarya</taxon>
        <taxon>Basidiomycota</taxon>
        <taxon>Agaricomycotina</taxon>
        <taxon>Agaricomycetes</taxon>
        <taxon>Polyporales</taxon>
        <taxon>Irpicaceae</taxon>
        <taxon>Irpex</taxon>
    </lineage>
</organism>
<name>A0ACB8U2E3_9APHY</name>
<proteinExistence type="predicted"/>
<dbReference type="EMBL" id="MU274913">
    <property type="protein sequence ID" value="KAI0088547.1"/>
    <property type="molecule type" value="Genomic_DNA"/>
</dbReference>
<reference evidence="1" key="1">
    <citation type="journal article" date="2021" name="Environ. Microbiol.">
        <title>Gene family expansions and transcriptome signatures uncover fungal adaptations to wood decay.</title>
        <authorList>
            <person name="Hage H."/>
            <person name="Miyauchi S."/>
            <person name="Viragh M."/>
            <person name="Drula E."/>
            <person name="Min B."/>
            <person name="Chaduli D."/>
            <person name="Navarro D."/>
            <person name="Favel A."/>
            <person name="Norest M."/>
            <person name="Lesage-Meessen L."/>
            <person name="Balint B."/>
            <person name="Merenyi Z."/>
            <person name="de Eugenio L."/>
            <person name="Morin E."/>
            <person name="Martinez A.T."/>
            <person name="Baldrian P."/>
            <person name="Stursova M."/>
            <person name="Martinez M.J."/>
            <person name="Novotny C."/>
            <person name="Magnuson J.K."/>
            <person name="Spatafora J.W."/>
            <person name="Maurice S."/>
            <person name="Pangilinan J."/>
            <person name="Andreopoulos W."/>
            <person name="LaButti K."/>
            <person name="Hundley H."/>
            <person name="Na H."/>
            <person name="Kuo A."/>
            <person name="Barry K."/>
            <person name="Lipzen A."/>
            <person name="Henrissat B."/>
            <person name="Riley R."/>
            <person name="Ahrendt S."/>
            <person name="Nagy L.G."/>
            <person name="Grigoriev I.V."/>
            <person name="Martin F."/>
            <person name="Rosso M.N."/>
        </authorList>
    </citation>
    <scope>NUCLEOTIDE SEQUENCE</scope>
    <source>
        <strain evidence="1">CBS 384.51</strain>
    </source>
</reference>
<comment type="caution">
    <text evidence="1">The sequence shown here is derived from an EMBL/GenBank/DDBJ whole genome shotgun (WGS) entry which is preliminary data.</text>
</comment>
<evidence type="ECO:0000313" key="1">
    <source>
        <dbReference type="EMBL" id="KAI0088547.1"/>
    </source>
</evidence>
<protein>
    <submittedName>
        <fullName evidence="1">Cytochrome P450</fullName>
    </submittedName>
</protein>
<gene>
    <name evidence="1" type="ORF">BDY19DRAFT_1007495</name>
</gene>
<sequence length="513" mass="57661">MNTETVTSYIPHLPTPLAVALCALPVVYAYTSSRQKKALPPGPKPLPLIGNVLDVPREAAWKVFKEWGHQYGDMIFLHTLGKPMLIVNSADIAFDLLDKRSGLYSFRPQFAMANEVIGWKFSLTSMDYSEKSKRQRKYMASYFAKARLPDYYPVQVREAHQMLNEILDDPNDYRNAIRRNAAGVTMMITYGHRVKSKDDEFIAIADKGVATIEAAGAVGAHIVDFVPWLRFIPDWFPGAGIKRLPPGTRENLQAFLHVPFDQVKKRMAAGTAIPCYTTKLLEQTKGQDDEGVLGTAALVYSGGMDTTMSAIFTAFTLIVANPLIQARIQAELDLVVGKDRLPDFSDRPRLPYLQCVISEALRWGASTPVGVPHRTSQDDVYRGYLIPKDTTILANQYAMLHDERVYPDPARFNPDRFLEGEGRTPQQDPRDIAFGFGRRICPGKDIAENTMWITIACMFYAFKITSELDKEGNPLPVDLEYEEFSVRHPKPFKAIIKPRHDTTVDLIRAGNEA</sequence>
<keyword evidence="2" id="KW-1185">Reference proteome</keyword>
<evidence type="ECO:0000313" key="2">
    <source>
        <dbReference type="Proteomes" id="UP001055072"/>
    </source>
</evidence>
<accession>A0ACB8U2E3</accession>